<dbReference type="NCBIfam" id="NF005451">
    <property type="entry name" value="PRK07044.1"/>
    <property type="match status" value="1"/>
</dbReference>
<keyword evidence="4" id="KW-1185">Reference proteome</keyword>
<dbReference type="GO" id="GO:0005856">
    <property type="term" value="C:cytoskeleton"/>
    <property type="evidence" value="ECO:0007669"/>
    <property type="project" value="TreeGrafter"/>
</dbReference>
<dbReference type="SMART" id="SM01007">
    <property type="entry name" value="Aldolase_II"/>
    <property type="match status" value="1"/>
</dbReference>
<comment type="caution">
    <text evidence="3">The sequence shown here is derived from an EMBL/GenBank/DDBJ whole genome shotgun (WGS) entry which is preliminary data.</text>
</comment>
<dbReference type="Proteomes" id="UP000245539">
    <property type="component" value="Unassembled WGS sequence"/>
</dbReference>
<dbReference type="GO" id="GO:0005996">
    <property type="term" value="P:monosaccharide metabolic process"/>
    <property type="evidence" value="ECO:0007669"/>
    <property type="project" value="UniProtKB-ARBA"/>
</dbReference>
<accession>A0A317C7E2</accession>
<evidence type="ECO:0000313" key="3">
    <source>
        <dbReference type="EMBL" id="PWQ92230.1"/>
    </source>
</evidence>
<dbReference type="InterPro" id="IPR051017">
    <property type="entry name" value="Aldolase-II_Adducin_sf"/>
</dbReference>
<dbReference type="PANTHER" id="PTHR10672:SF3">
    <property type="entry name" value="PROTEIN HU-LI TAI SHAO"/>
    <property type="match status" value="1"/>
</dbReference>
<dbReference type="AlphaFoldDB" id="A0A317C7E2"/>
<proteinExistence type="inferred from homology"/>
<comment type="similarity">
    <text evidence="1">Belongs to the aldolase class II family.</text>
</comment>
<sequence>MKQEVKAEDFKSATATSAEEWQTRVDLAAMFRLTQMMGWDDTVWNHNTARVPGTDHQFFMHRFGLLYEEVTASNMIKVDEEGNVLEGPADVNTAGFVIHSAIHLNHPENHFVFHAHPPSAIAATVFEEGIPFLVQDSSMLYGKIGYHDWEGLSVDLDERFRIAENLGDNKCLVMRNHGFLTVGKTAGEAFMNMYYLIRLCETALQAHATGLKIDPADSALWKMSCEQYESFSPGLHEWPALLRRVDRQDPSYKN</sequence>
<evidence type="ECO:0000313" key="4">
    <source>
        <dbReference type="Proteomes" id="UP000245539"/>
    </source>
</evidence>
<evidence type="ECO:0000259" key="2">
    <source>
        <dbReference type="SMART" id="SM01007"/>
    </source>
</evidence>
<reference evidence="3 4" key="1">
    <citation type="submission" date="2018-05" db="EMBL/GenBank/DDBJ databases">
        <title>Leucothrix arctica sp. nov., isolated from Arctic seawater.</title>
        <authorList>
            <person name="Choi A."/>
            <person name="Baek K."/>
        </authorList>
    </citation>
    <scope>NUCLEOTIDE SEQUENCE [LARGE SCALE GENOMIC DNA]</scope>
    <source>
        <strain evidence="3 4">JCM 18388</strain>
    </source>
</reference>
<dbReference type="PANTHER" id="PTHR10672">
    <property type="entry name" value="ADDUCIN"/>
    <property type="match status" value="1"/>
</dbReference>
<gene>
    <name evidence="3" type="ORF">DKW60_22230</name>
</gene>
<dbReference type="Gene3D" id="3.40.225.10">
    <property type="entry name" value="Class II aldolase/adducin N-terminal domain"/>
    <property type="match status" value="1"/>
</dbReference>
<dbReference type="GO" id="GO:0051015">
    <property type="term" value="F:actin filament binding"/>
    <property type="evidence" value="ECO:0007669"/>
    <property type="project" value="TreeGrafter"/>
</dbReference>
<feature type="domain" description="Class II aldolase/adducin N-terminal" evidence="2">
    <location>
        <begin position="25"/>
        <end position="204"/>
    </location>
</feature>
<dbReference type="OrthoDB" id="8859181at2"/>
<dbReference type="InterPro" id="IPR036409">
    <property type="entry name" value="Aldolase_II/adducin_N_sf"/>
</dbReference>
<dbReference type="SUPFAM" id="SSF53639">
    <property type="entry name" value="AraD/HMP-PK domain-like"/>
    <property type="match status" value="1"/>
</dbReference>
<evidence type="ECO:0000256" key="1">
    <source>
        <dbReference type="ARBA" id="ARBA00037961"/>
    </source>
</evidence>
<dbReference type="EMBL" id="QGKM01000108">
    <property type="protein sequence ID" value="PWQ92230.1"/>
    <property type="molecule type" value="Genomic_DNA"/>
</dbReference>
<dbReference type="Pfam" id="PF00596">
    <property type="entry name" value="Aldolase_II"/>
    <property type="match status" value="1"/>
</dbReference>
<protein>
    <submittedName>
        <fullName evidence="3">Aldolase</fullName>
    </submittedName>
</protein>
<dbReference type="RefSeq" id="WP_109839850.1">
    <property type="nucleotide sequence ID" value="NZ_QGKM01000108.1"/>
</dbReference>
<dbReference type="InterPro" id="IPR001303">
    <property type="entry name" value="Aldolase_II/adducin_N"/>
</dbReference>
<organism evidence="3 4">
    <name type="scientific">Leucothrix pacifica</name>
    <dbReference type="NCBI Taxonomy" id="1247513"/>
    <lineage>
        <taxon>Bacteria</taxon>
        <taxon>Pseudomonadati</taxon>
        <taxon>Pseudomonadota</taxon>
        <taxon>Gammaproteobacteria</taxon>
        <taxon>Thiotrichales</taxon>
        <taxon>Thiotrichaceae</taxon>
        <taxon>Leucothrix</taxon>
    </lineage>
</organism>
<name>A0A317C7E2_9GAMM</name>